<dbReference type="SMART" id="SM00345">
    <property type="entry name" value="HTH_GNTR"/>
    <property type="match status" value="1"/>
</dbReference>
<keyword evidence="4" id="KW-0804">Transcription</keyword>
<evidence type="ECO:0000259" key="7">
    <source>
        <dbReference type="PROSITE" id="PS50949"/>
    </source>
</evidence>
<keyword evidence="3" id="KW-0238">DNA-binding</keyword>
<protein>
    <recommendedName>
        <fullName evidence="6">Pyruvate dehydrogenase complex repressor</fullName>
    </recommendedName>
</protein>
<accession>A0A125NVB8</accession>
<reference evidence="8 9" key="1">
    <citation type="submission" date="2015-10" db="EMBL/GenBank/DDBJ databases">
        <title>Transcriptomic analysis of a linuron degrading triple-species bacterial consortium.</title>
        <authorList>
            <person name="Albers P."/>
        </authorList>
    </citation>
    <scope>NUCLEOTIDE SEQUENCE [LARGE SCALE GENOMIC DNA]</scope>
    <source>
        <strain evidence="8 9">WDL6</strain>
    </source>
</reference>
<keyword evidence="1" id="KW-0678">Repressor</keyword>
<dbReference type="Gene3D" id="1.10.10.10">
    <property type="entry name" value="Winged helix-like DNA-binding domain superfamily/Winged helix DNA-binding domain"/>
    <property type="match status" value="1"/>
</dbReference>
<keyword evidence="9" id="KW-1185">Reference proteome</keyword>
<dbReference type="Proteomes" id="UP000059074">
    <property type="component" value="Unassembled WGS sequence"/>
</dbReference>
<comment type="caution">
    <text evidence="8">The sequence shown here is derived from an EMBL/GenBank/DDBJ whole genome shotgun (WGS) entry which is preliminary data.</text>
</comment>
<name>A0A125NVB8_HYPSL</name>
<dbReference type="SMART" id="SM00895">
    <property type="entry name" value="FCD"/>
    <property type="match status" value="1"/>
</dbReference>
<dbReference type="GO" id="GO:0003677">
    <property type="term" value="F:DNA binding"/>
    <property type="evidence" value="ECO:0007669"/>
    <property type="project" value="UniProtKB-KW"/>
</dbReference>
<evidence type="ECO:0000313" key="8">
    <source>
        <dbReference type="EMBL" id="KWT69298.1"/>
    </source>
</evidence>
<evidence type="ECO:0000256" key="3">
    <source>
        <dbReference type="ARBA" id="ARBA00023125"/>
    </source>
</evidence>
<dbReference type="SUPFAM" id="SSF48008">
    <property type="entry name" value="GntR ligand-binding domain-like"/>
    <property type="match status" value="1"/>
</dbReference>
<dbReference type="InterPro" id="IPR036390">
    <property type="entry name" value="WH_DNA-bd_sf"/>
</dbReference>
<dbReference type="GO" id="GO:0003700">
    <property type="term" value="F:DNA-binding transcription factor activity"/>
    <property type="evidence" value="ECO:0007669"/>
    <property type="project" value="InterPro"/>
</dbReference>
<dbReference type="InterPro" id="IPR000524">
    <property type="entry name" value="Tscrpt_reg_HTH_GntR"/>
</dbReference>
<gene>
    <name evidence="8" type="ORF">APY04_1381</name>
</gene>
<sequence>MPMSNVVRTQKIADAIALHIERLILEGALRPGEKLASERDLALALDVSRPSLREAMDALAERGLLKMTRGGAYVAQFLTPLMAPLATLYRDNENAAADYFEFRRWVESQAARSAAIRATDVDKSAIRACVAQMRKVHKLSDPTEEARADVNLHILIYEASHNSIVLHVMRALSELLRSNVFFNRHNLYLRPGVRDQLLAQHIAIAEAVLAGNPDLAEKAAADHINYVFGTVEEIQRDSRRLKTSLTRVGRNNLVAD</sequence>
<dbReference type="STRING" id="121290.APY04_1381"/>
<proteinExistence type="predicted"/>
<dbReference type="EMBL" id="LMTR01000045">
    <property type="protein sequence ID" value="KWT69298.1"/>
    <property type="molecule type" value="Genomic_DNA"/>
</dbReference>
<dbReference type="Pfam" id="PF00392">
    <property type="entry name" value="GntR"/>
    <property type="match status" value="1"/>
</dbReference>
<dbReference type="PANTHER" id="PTHR43537">
    <property type="entry name" value="TRANSCRIPTIONAL REGULATOR, GNTR FAMILY"/>
    <property type="match status" value="1"/>
</dbReference>
<dbReference type="InterPro" id="IPR008920">
    <property type="entry name" value="TF_FadR/GntR_C"/>
</dbReference>
<organism evidence="8 9">
    <name type="scientific">Hyphomicrobium sulfonivorans</name>
    <dbReference type="NCBI Taxonomy" id="121290"/>
    <lineage>
        <taxon>Bacteria</taxon>
        <taxon>Pseudomonadati</taxon>
        <taxon>Pseudomonadota</taxon>
        <taxon>Alphaproteobacteria</taxon>
        <taxon>Hyphomicrobiales</taxon>
        <taxon>Hyphomicrobiaceae</taxon>
        <taxon>Hyphomicrobium</taxon>
    </lineage>
</organism>
<dbReference type="PRINTS" id="PR00035">
    <property type="entry name" value="HTHGNTR"/>
</dbReference>
<evidence type="ECO:0000256" key="5">
    <source>
        <dbReference type="ARBA" id="ARBA00037357"/>
    </source>
</evidence>
<dbReference type="AlphaFoldDB" id="A0A125NVB8"/>
<dbReference type="InterPro" id="IPR011711">
    <property type="entry name" value="GntR_C"/>
</dbReference>
<dbReference type="PROSITE" id="PS50949">
    <property type="entry name" value="HTH_GNTR"/>
    <property type="match status" value="1"/>
</dbReference>
<dbReference type="SUPFAM" id="SSF46785">
    <property type="entry name" value="Winged helix' DNA-binding domain"/>
    <property type="match status" value="1"/>
</dbReference>
<feature type="domain" description="HTH gntR-type" evidence="7">
    <location>
        <begin position="10"/>
        <end position="77"/>
    </location>
</feature>
<comment type="function">
    <text evidence="5">Transcriptional repressor for the pyruvate dehydrogenase complex genes aceEF and lpd.</text>
</comment>
<dbReference type="InterPro" id="IPR036388">
    <property type="entry name" value="WH-like_DNA-bd_sf"/>
</dbReference>
<evidence type="ECO:0000313" key="9">
    <source>
        <dbReference type="Proteomes" id="UP000059074"/>
    </source>
</evidence>
<dbReference type="PANTHER" id="PTHR43537:SF34">
    <property type="entry name" value="PYRUVATE DEHYDROGENASE COMPLEX REPRESSOR"/>
    <property type="match status" value="1"/>
</dbReference>
<evidence type="ECO:0000256" key="2">
    <source>
        <dbReference type="ARBA" id="ARBA00023015"/>
    </source>
</evidence>
<dbReference type="PATRIC" id="fig|121290.4.peg.2616"/>
<evidence type="ECO:0000256" key="4">
    <source>
        <dbReference type="ARBA" id="ARBA00023163"/>
    </source>
</evidence>
<dbReference type="Pfam" id="PF07729">
    <property type="entry name" value="FCD"/>
    <property type="match status" value="1"/>
</dbReference>
<keyword evidence="2" id="KW-0805">Transcription regulation</keyword>
<evidence type="ECO:0000256" key="6">
    <source>
        <dbReference type="ARBA" id="ARBA00039592"/>
    </source>
</evidence>
<evidence type="ECO:0000256" key="1">
    <source>
        <dbReference type="ARBA" id="ARBA00022491"/>
    </source>
</evidence>
<dbReference type="CDD" id="cd07377">
    <property type="entry name" value="WHTH_GntR"/>
    <property type="match status" value="1"/>
</dbReference>
<dbReference type="Gene3D" id="1.20.120.530">
    <property type="entry name" value="GntR ligand-binding domain-like"/>
    <property type="match status" value="1"/>
</dbReference>